<sequence>MDQTDTQHTANCYLWIRGLWINQSFLRAKILIYMTRGSSFPSKIDFPHAYSLANNICTICKR</sequence>
<evidence type="ECO:0000313" key="2">
    <source>
        <dbReference type="Proteomes" id="UP000663419"/>
    </source>
</evidence>
<accession>A0A8A1LJ34</accession>
<gene>
    <name evidence="1" type="ORF">I7I53_01262</name>
</gene>
<evidence type="ECO:0000313" key="1">
    <source>
        <dbReference type="EMBL" id="QSS53871.1"/>
    </source>
</evidence>
<protein>
    <submittedName>
        <fullName evidence="1">Uncharacterized protein</fullName>
    </submittedName>
</protein>
<dbReference type="AlphaFoldDB" id="A0A8A1LJ34"/>
<dbReference type="VEuPathDB" id="FungiDB:I7I53_01262"/>
<proteinExistence type="predicted"/>
<name>A0A8A1LJ34_AJEC8</name>
<reference evidence="1" key="1">
    <citation type="submission" date="2021-01" db="EMBL/GenBank/DDBJ databases">
        <title>Chromosome-level genome assembly of a human fungal pathogen reveals clustering of transcriptionally co-regulated genes.</title>
        <authorList>
            <person name="Voorhies M."/>
            <person name="Cohen S."/>
            <person name="Shea T.P."/>
            <person name="Petrus S."/>
            <person name="Munoz J.F."/>
            <person name="Poplawski S."/>
            <person name="Goldman W.E."/>
            <person name="Michael T."/>
            <person name="Cuomo C.A."/>
            <person name="Sil A."/>
            <person name="Beyhan S."/>
        </authorList>
    </citation>
    <scope>NUCLEOTIDE SEQUENCE</scope>
    <source>
        <strain evidence="1">H88</strain>
    </source>
</reference>
<dbReference type="EMBL" id="CP069104">
    <property type="protein sequence ID" value="QSS53871.1"/>
    <property type="molecule type" value="Genomic_DNA"/>
</dbReference>
<dbReference type="Proteomes" id="UP000663419">
    <property type="component" value="Chromosome 3"/>
</dbReference>
<organism evidence="1 2">
    <name type="scientific">Ajellomyces capsulatus (strain H88)</name>
    <name type="common">Darling's disease fungus</name>
    <name type="synonym">Histoplasma capsulatum</name>
    <dbReference type="NCBI Taxonomy" id="544711"/>
    <lineage>
        <taxon>Eukaryota</taxon>
        <taxon>Fungi</taxon>
        <taxon>Dikarya</taxon>
        <taxon>Ascomycota</taxon>
        <taxon>Pezizomycotina</taxon>
        <taxon>Eurotiomycetes</taxon>
        <taxon>Eurotiomycetidae</taxon>
        <taxon>Onygenales</taxon>
        <taxon>Ajellomycetaceae</taxon>
        <taxon>Histoplasma</taxon>
    </lineage>
</organism>